<dbReference type="OrthoDB" id="63972at2759"/>
<evidence type="ECO:0000313" key="3">
    <source>
        <dbReference type="Proteomes" id="UP000664859"/>
    </source>
</evidence>
<sequence>MNAPPVRPEELYMSMANALFDAAGVQPTDKDDAPASGTELALRPDPESHPSLPEAAPSVFYKDSRWFYKAPQRPVVLKCSSRVCCNGAPADYKCHSCVKFDAAGLGFCCSDCFVHCHPSYREDHRFVPIEQATCIEEDITAMTYRAELNENMGQLQSLLEQVRDLGAKLGSDGCTGDGNQGEDRPTPLLIEQESSHMPPAGYGGHEN</sequence>
<dbReference type="AlphaFoldDB" id="A0A835Z1L2"/>
<proteinExistence type="predicted"/>
<evidence type="ECO:0000256" key="1">
    <source>
        <dbReference type="SAM" id="MobiDB-lite"/>
    </source>
</evidence>
<keyword evidence="3" id="KW-1185">Reference proteome</keyword>
<name>A0A835Z1L2_9STRA</name>
<evidence type="ECO:0000313" key="2">
    <source>
        <dbReference type="EMBL" id="KAG5185586.1"/>
    </source>
</evidence>
<protein>
    <submittedName>
        <fullName evidence="2">Uncharacterized protein</fullName>
    </submittedName>
</protein>
<feature type="region of interest" description="Disordered" evidence="1">
    <location>
        <begin position="25"/>
        <end position="55"/>
    </location>
</feature>
<dbReference type="Proteomes" id="UP000664859">
    <property type="component" value="Unassembled WGS sequence"/>
</dbReference>
<accession>A0A835Z1L2</accession>
<comment type="caution">
    <text evidence="2">The sequence shown here is derived from an EMBL/GenBank/DDBJ whole genome shotgun (WGS) entry which is preliminary data.</text>
</comment>
<gene>
    <name evidence="2" type="ORF">JKP88DRAFT_254883</name>
</gene>
<feature type="region of interest" description="Disordered" evidence="1">
    <location>
        <begin position="171"/>
        <end position="207"/>
    </location>
</feature>
<reference evidence="2" key="1">
    <citation type="submission" date="2021-02" db="EMBL/GenBank/DDBJ databases">
        <title>First Annotated Genome of the Yellow-green Alga Tribonema minus.</title>
        <authorList>
            <person name="Mahan K.M."/>
        </authorList>
    </citation>
    <scope>NUCLEOTIDE SEQUENCE</scope>
    <source>
        <strain evidence="2">UTEX B ZZ1240</strain>
    </source>
</reference>
<organism evidence="2 3">
    <name type="scientific">Tribonema minus</name>
    <dbReference type="NCBI Taxonomy" id="303371"/>
    <lineage>
        <taxon>Eukaryota</taxon>
        <taxon>Sar</taxon>
        <taxon>Stramenopiles</taxon>
        <taxon>Ochrophyta</taxon>
        <taxon>PX clade</taxon>
        <taxon>Xanthophyceae</taxon>
        <taxon>Tribonematales</taxon>
        <taxon>Tribonemataceae</taxon>
        <taxon>Tribonema</taxon>
    </lineage>
</organism>
<dbReference type="EMBL" id="JAFCMP010000126">
    <property type="protein sequence ID" value="KAG5185586.1"/>
    <property type="molecule type" value="Genomic_DNA"/>
</dbReference>